<proteinExistence type="predicted"/>
<dbReference type="EMBL" id="KC246827">
    <property type="protein sequence ID" value="AHF25274.1"/>
    <property type="molecule type" value="Genomic_DNA"/>
</dbReference>
<evidence type="ECO:0000313" key="1">
    <source>
        <dbReference type="EMBL" id="AHF25274.1"/>
    </source>
</evidence>
<accession>W0FP72</accession>
<protein>
    <submittedName>
        <fullName evidence="1">Ig domain protein group 2 domain protein</fullName>
    </submittedName>
</protein>
<name>W0FP72_9BACT</name>
<feature type="non-terminal residue" evidence="1">
    <location>
        <position position="1"/>
    </location>
</feature>
<dbReference type="AlphaFoldDB" id="W0FP72"/>
<reference evidence="1" key="1">
    <citation type="journal article" date="2013" name="PLoS ONE">
        <title>Metagenomic insights into the carbohydrate-active enzymes carried by the microorganisms adhering to solid digesta in the rumen of cows.</title>
        <authorList>
            <person name="Wang L."/>
            <person name="Hatem A."/>
            <person name="Catalyurek U.V."/>
            <person name="Morrison M."/>
            <person name="Yu Z."/>
        </authorList>
    </citation>
    <scope>NUCLEOTIDE SEQUENCE</scope>
</reference>
<organism evidence="1">
    <name type="scientific">uncultured bacterium Contig178</name>
    <dbReference type="NCBI Taxonomy" id="1393517"/>
    <lineage>
        <taxon>Bacteria</taxon>
        <taxon>environmental samples</taxon>
    </lineage>
</organism>
<sequence length="786" mass="83341">FDGEENGPGTPAIAVYGASQLIIESGNVIAIGGKGGDGYDGHNKFVDPIYACRGGNGGSGIACFVSIKGGTLMAIGGAGGRALAGSGEPNGADGIAISGKVWNAVSGTAWTMRNPKGEGTSIASGSAGQSMPNFYFAVFGRTFTPKLDPTASDFSFTAPEAADLVYDGAAKTATVAPKDGITGMGDVSVKYFSDAACTTEVAAENVKGAGTYYVGIEVAEGDNYYASTALITEQAWTFEIKKAAPRVTAPIGRSLSYTASAQDLVDAGATEDGEMKYALGNIMEPTGAYSKSIPTGTARDAYYVWYMVIGDENHNNTEPALVIARINPVDKTALKNAMNAANDVYSDIKDKENYNKITKVLEDAHADAMIVYKNANALESEVSSAITAINDEKSFVLTVKAVIDQIDALPESDKTTIADFEKIKAARAAFGALKEEQQKLVPEGLTAKLSACEVEPVNRFADKFATVADITAENMKDVKSVLAAYDELPDELKDAVDKRIGRAGRKKLDDLEKALRVVERIEKLKAEGYISLKDEDAIRFARTAYELLSESQKALITGVVLTKLTGAEAKLAEVKGQNELLAVISTALQRLRDYSDAKALADASEAEKKFYDEIVNAGAQAIIDATDEAEVRDALTKAKADVNAAVAKIVKDRADAAAAKAVTNMVSRLPAKAKVKTTDKAAINEAYKAYKALTKAQKKLITTKTKTRLKNARAGLTIATNKAAALKVTQKINKLPAAKKVKKSNRKAIQAARAAYKALKTAQKKYVSKAAKERLKAAEKALKKLK</sequence>